<name>A0ABS1CCG9_9GAMM</name>
<reference evidence="1 2" key="1">
    <citation type="journal article" date="2020" name="Microorganisms">
        <title>Osmotic Adaptation and Compatible Solute Biosynthesis of Phototrophic Bacteria as Revealed from Genome Analyses.</title>
        <authorList>
            <person name="Imhoff J.F."/>
            <person name="Rahn T."/>
            <person name="Kunzel S."/>
            <person name="Keller A."/>
            <person name="Neulinger S.C."/>
        </authorList>
    </citation>
    <scope>NUCLEOTIDE SEQUENCE [LARGE SCALE GENOMIC DNA]</scope>
    <source>
        <strain evidence="1 2">DSM 6210</strain>
    </source>
</reference>
<gene>
    <name evidence="1" type="ORF">CKO31_02375</name>
</gene>
<comment type="caution">
    <text evidence="1">The sequence shown here is derived from an EMBL/GenBank/DDBJ whole genome shotgun (WGS) entry which is preliminary data.</text>
</comment>
<dbReference type="EMBL" id="NRRV01000003">
    <property type="protein sequence ID" value="MBK1629602.1"/>
    <property type="molecule type" value="Genomic_DNA"/>
</dbReference>
<protein>
    <recommendedName>
        <fullName evidence="3">CYTH domain-containing protein</fullName>
    </recommendedName>
</protein>
<keyword evidence="2" id="KW-1185">Reference proteome</keyword>
<proteinExistence type="predicted"/>
<dbReference type="Proteomes" id="UP000748752">
    <property type="component" value="Unassembled WGS sequence"/>
</dbReference>
<dbReference type="RefSeq" id="WP_200233711.1">
    <property type="nucleotide sequence ID" value="NZ_NRRV01000003.1"/>
</dbReference>
<evidence type="ECO:0000313" key="1">
    <source>
        <dbReference type="EMBL" id="MBK1629602.1"/>
    </source>
</evidence>
<evidence type="ECO:0000313" key="2">
    <source>
        <dbReference type="Proteomes" id="UP000748752"/>
    </source>
</evidence>
<sequence length="172" mass="19584">MEDLLAETMDDLDWPRETLVDYEIQPDAATVWLDVDLPEIGDLPQREARMAKRRRRLLVKDKPKTRLRREYAQHVHGIVLRTAGTVFATLPGVQRVVLSGYSQRLDPATGVVNDDYLLSVDFDRDGFARIDFDALERVDPVAAVAAFPHRRRLLKRDGFRAIEPFAMAGALD</sequence>
<organism evidence="1 2">
    <name type="scientific">Thiohalocapsa halophila</name>
    <dbReference type="NCBI Taxonomy" id="69359"/>
    <lineage>
        <taxon>Bacteria</taxon>
        <taxon>Pseudomonadati</taxon>
        <taxon>Pseudomonadota</taxon>
        <taxon>Gammaproteobacteria</taxon>
        <taxon>Chromatiales</taxon>
        <taxon>Chromatiaceae</taxon>
        <taxon>Thiohalocapsa</taxon>
    </lineage>
</organism>
<evidence type="ECO:0008006" key="3">
    <source>
        <dbReference type="Google" id="ProtNLM"/>
    </source>
</evidence>
<accession>A0ABS1CCG9</accession>